<dbReference type="InterPro" id="IPR029052">
    <property type="entry name" value="Metallo-depent_PP-like"/>
</dbReference>
<keyword evidence="2" id="KW-0378">Hydrolase</keyword>
<evidence type="ECO:0000256" key="2">
    <source>
        <dbReference type="ARBA" id="ARBA00022801"/>
    </source>
</evidence>
<organism evidence="6 7">
    <name type="scientific">Azospirillum picis</name>
    <dbReference type="NCBI Taxonomy" id="488438"/>
    <lineage>
        <taxon>Bacteria</taxon>
        <taxon>Pseudomonadati</taxon>
        <taxon>Pseudomonadota</taxon>
        <taxon>Alphaproteobacteria</taxon>
        <taxon>Rhodospirillales</taxon>
        <taxon>Azospirillaceae</taxon>
        <taxon>Azospirillum</taxon>
    </lineage>
</organism>
<dbReference type="SUPFAM" id="SSF56300">
    <property type="entry name" value="Metallo-dependent phosphatases"/>
    <property type="match status" value="1"/>
</dbReference>
<gene>
    <name evidence="6" type="ORF">QO018_003787</name>
</gene>
<evidence type="ECO:0000256" key="1">
    <source>
        <dbReference type="ARBA" id="ARBA00022723"/>
    </source>
</evidence>
<evidence type="ECO:0000313" key="6">
    <source>
        <dbReference type="EMBL" id="MDQ0534910.1"/>
    </source>
</evidence>
<name>A0ABU0MN68_9PROT</name>
<evidence type="ECO:0000259" key="5">
    <source>
        <dbReference type="Pfam" id="PF00149"/>
    </source>
</evidence>
<proteinExistence type="inferred from homology"/>
<evidence type="ECO:0000256" key="3">
    <source>
        <dbReference type="ARBA" id="ARBA00023004"/>
    </source>
</evidence>
<dbReference type="Pfam" id="PF00149">
    <property type="entry name" value="Metallophos"/>
    <property type="match status" value="1"/>
</dbReference>
<dbReference type="Proteomes" id="UP001244552">
    <property type="component" value="Unassembled WGS sequence"/>
</dbReference>
<reference evidence="6 7" key="1">
    <citation type="submission" date="2023-07" db="EMBL/GenBank/DDBJ databases">
        <title>Genomic Encyclopedia of Type Strains, Phase IV (KMG-IV): sequencing the most valuable type-strain genomes for metagenomic binning, comparative biology and taxonomic classification.</title>
        <authorList>
            <person name="Goeker M."/>
        </authorList>
    </citation>
    <scope>NUCLEOTIDE SEQUENCE [LARGE SCALE GENOMIC DNA]</scope>
    <source>
        <strain evidence="6 7">DSM 19922</strain>
    </source>
</reference>
<keyword evidence="3" id="KW-0408">Iron</keyword>
<dbReference type="PANTHER" id="PTHR42988">
    <property type="entry name" value="PHOSPHOHYDROLASE"/>
    <property type="match status" value="1"/>
</dbReference>
<protein>
    <submittedName>
        <fullName evidence="6">3',5'-cyclic AMP phosphodiesterase CpdA</fullName>
    </submittedName>
</protein>
<keyword evidence="1" id="KW-0479">Metal-binding</keyword>
<evidence type="ECO:0000313" key="7">
    <source>
        <dbReference type="Proteomes" id="UP001244552"/>
    </source>
</evidence>
<dbReference type="RefSeq" id="WP_209984750.1">
    <property type="nucleotide sequence ID" value="NZ_JAGINO010000015.1"/>
</dbReference>
<dbReference type="PANTHER" id="PTHR42988:SF2">
    <property type="entry name" value="CYCLIC NUCLEOTIDE PHOSPHODIESTERASE CBUA0032-RELATED"/>
    <property type="match status" value="1"/>
</dbReference>
<feature type="domain" description="Calcineurin-like phosphoesterase" evidence="5">
    <location>
        <begin position="5"/>
        <end position="240"/>
    </location>
</feature>
<evidence type="ECO:0000256" key="4">
    <source>
        <dbReference type="ARBA" id="ARBA00025742"/>
    </source>
</evidence>
<keyword evidence="7" id="KW-1185">Reference proteome</keyword>
<comment type="caution">
    <text evidence="6">The sequence shown here is derived from an EMBL/GenBank/DDBJ whole genome shotgun (WGS) entry which is preliminary data.</text>
</comment>
<dbReference type="InterPro" id="IPR004843">
    <property type="entry name" value="Calcineurin-like_PHP"/>
</dbReference>
<dbReference type="Gene3D" id="3.60.21.10">
    <property type="match status" value="1"/>
</dbReference>
<sequence>MQPVFRFAHLSDPHLPLLPGWPARLHHLAGKRLLGFISWRRKRHRVHRPEVLARLLDDIAAHRPDHLVMTGDLVNIALPDEFERARAWLERVGPPDRVTVVPGNHDATVRVPWESGLGLWRPWMTGDGASGGEPEAGPSDDGAGFPFLRLRGPVAFIGVSTAVPSPPLLATGAVGARQAALLETMLGELGGRGLFRVVLMHHPPLRVGRSERKALTDRRRIQGILARTGAELVLHGHHHRNHVASLPGPGGSTIPVMGVASASADAAAGGQPASWNRFTVAPLTDGGWRLAGAVRTCGADGFHTDGAFEIDCGRRPIPA</sequence>
<accession>A0ABU0MN68</accession>
<dbReference type="InterPro" id="IPR050884">
    <property type="entry name" value="CNP_phosphodiesterase-III"/>
</dbReference>
<comment type="similarity">
    <text evidence="4">Belongs to the cyclic nucleotide phosphodiesterase class-III family.</text>
</comment>
<dbReference type="EMBL" id="JAUSVU010000014">
    <property type="protein sequence ID" value="MDQ0534910.1"/>
    <property type="molecule type" value="Genomic_DNA"/>
</dbReference>